<dbReference type="PANTHER" id="PTHR38445:SF7">
    <property type="entry name" value="GNTR-FAMILY TRANSCRIPTIONAL REGULATOR"/>
    <property type="match status" value="1"/>
</dbReference>
<evidence type="ECO:0000256" key="3">
    <source>
        <dbReference type="ARBA" id="ARBA00023163"/>
    </source>
</evidence>
<dbReference type="Pfam" id="PF00392">
    <property type="entry name" value="GntR"/>
    <property type="match status" value="1"/>
</dbReference>
<dbReference type="AlphaFoldDB" id="A0A2W5T667"/>
<dbReference type="Gene3D" id="1.10.10.10">
    <property type="entry name" value="Winged helix-like DNA-binding domain superfamily/Winged helix DNA-binding domain"/>
    <property type="match status" value="1"/>
</dbReference>
<protein>
    <submittedName>
        <fullName evidence="5">GntR family transcriptional regulator</fullName>
    </submittedName>
</protein>
<dbReference type="GO" id="GO:0003677">
    <property type="term" value="F:DNA binding"/>
    <property type="evidence" value="ECO:0007669"/>
    <property type="project" value="UniProtKB-KW"/>
</dbReference>
<keyword evidence="1" id="KW-0805">Transcription regulation</keyword>
<dbReference type="PANTHER" id="PTHR38445">
    <property type="entry name" value="HTH-TYPE TRANSCRIPTIONAL REPRESSOR YTRA"/>
    <property type="match status" value="1"/>
</dbReference>
<keyword evidence="3" id="KW-0804">Transcription</keyword>
<evidence type="ECO:0000313" key="5">
    <source>
        <dbReference type="EMBL" id="PZR10522.1"/>
    </source>
</evidence>
<dbReference type="SMART" id="SM00345">
    <property type="entry name" value="HTH_GNTR"/>
    <property type="match status" value="1"/>
</dbReference>
<dbReference type="InterPro" id="IPR000524">
    <property type="entry name" value="Tscrpt_reg_HTH_GntR"/>
</dbReference>
<organism evidence="5 6">
    <name type="scientific">Archangium gephyra</name>
    <dbReference type="NCBI Taxonomy" id="48"/>
    <lineage>
        <taxon>Bacteria</taxon>
        <taxon>Pseudomonadati</taxon>
        <taxon>Myxococcota</taxon>
        <taxon>Myxococcia</taxon>
        <taxon>Myxococcales</taxon>
        <taxon>Cystobacterineae</taxon>
        <taxon>Archangiaceae</taxon>
        <taxon>Archangium</taxon>
    </lineage>
</organism>
<evidence type="ECO:0000313" key="6">
    <source>
        <dbReference type="Proteomes" id="UP000249061"/>
    </source>
</evidence>
<name>A0A2W5T667_9BACT</name>
<gene>
    <name evidence="5" type="ORF">DI536_19975</name>
</gene>
<evidence type="ECO:0000259" key="4">
    <source>
        <dbReference type="PROSITE" id="PS50949"/>
    </source>
</evidence>
<dbReference type="SUPFAM" id="SSF46785">
    <property type="entry name" value="Winged helix' DNA-binding domain"/>
    <property type="match status" value="1"/>
</dbReference>
<dbReference type="InterPro" id="IPR036390">
    <property type="entry name" value="WH_DNA-bd_sf"/>
</dbReference>
<sequence length="133" mass="14733">MRWHVDYHSGVPVYLQLVQQAKSAIAAGTLRDGDQLPSVRALAEELKVNRNTIAKAWAELEAAGVIENRQGSGCFVTASVTPLRKAVRNERLAQTVDALIVEAHHLQVGDDALRDLLDDRLRHFNRSRQTKGA</sequence>
<dbReference type="Proteomes" id="UP000249061">
    <property type="component" value="Unassembled WGS sequence"/>
</dbReference>
<accession>A0A2W5T667</accession>
<proteinExistence type="predicted"/>
<feature type="domain" description="HTH gntR-type" evidence="4">
    <location>
        <begin position="11"/>
        <end position="79"/>
    </location>
</feature>
<dbReference type="PRINTS" id="PR00035">
    <property type="entry name" value="HTHGNTR"/>
</dbReference>
<evidence type="ECO:0000256" key="1">
    <source>
        <dbReference type="ARBA" id="ARBA00023015"/>
    </source>
</evidence>
<reference evidence="5 6" key="1">
    <citation type="submission" date="2017-08" db="EMBL/GenBank/DDBJ databases">
        <title>Infants hospitalized years apart are colonized by the same room-sourced microbial strains.</title>
        <authorList>
            <person name="Brooks B."/>
            <person name="Olm M.R."/>
            <person name="Firek B.A."/>
            <person name="Baker R."/>
            <person name="Thomas B.C."/>
            <person name="Morowitz M.J."/>
            <person name="Banfield J.F."/>
        </authorList>
    </citation>
    <scope>NUCLEOTIDE SEQUENCE [LARGE SCALE GENOMIC DNA]</scope>
    <source>
        <strain evidence="5">S2_003_000_R2_14</strain>
    </source>
</reference>
<dbReference type="CDD" id="cd07377">
    <property type="entry name" value="WHTH_GntR"/>
    <property type="match status" value="1"/>
</dbReference>
<dbReference type="InterPro" id="IPR036388">
    <property type="entry name" value="WH-like_DNA-bd_sf"/>
</dbReference>
<evidence type="ECO:0000256" key="2">
    <source>
        <dbReference type="ARBA" id="ARBA00023125"/>
    </source>
</evidence>
<comment type="caution">
    <text evidence="5">The sequence shown here is derived from an EMBL/GenBank/DDBJ whole genome shotgun (WGS) entry which is preliminary data.</text>
</comment>
<dbReference type="EMBL" id="QFQP01000017">
    <property type="protein sequence ID" value="PZR10522.1"/>
    <property type="molecule type" value="Genomic_DNA"/>
</dbReference>
<dbReference type="GO" id="GO:0003700">
    <property type="term" value="F:DNA-binding transcription factor activity"/>
    <property type="evidence" value="ECO:0007669"/>
    <property type="project" value="InterPro"/>
</dbReference>
<keyword evidence="2" id="KW-0238">DNA-binding</keyword>
<dbReference type="PROSITE" id="PS50949">
    <property type="entry name" value="HTH_GNTR"/>
    <property type="match status" value="1"/>
</dbReference>